<proteinExistence type="predicted"/>
<dbReference type="PANTHER" id="PTHR48024:SF56">
    <property type="entry name" value="HETEROGENEOUS NUCLEAR RIBONUCLEOPROTEIN A0"/>
    <property type="match status" value="1"/>
</dbReference>
<feature type="compositionally biased region" description="Basic residues" evidence="3">
    <location>
        <begin position="596"/>
        <end position="610"/>
    </location>
</feature>
<feature type="region of interest" description="Disordered" evidence="3">
    <location>
        <begin position="1"/>
        <end position="341"/>
    </location>
</feature>
<dbReference type="OMA" id="WSECHSE"/>
<dbReference type="PANTHER" id="PTHR48024">
    <property type="entry name" value="GEO13361P1-RELATED"/>
    <property type="match status" value="1"/>
</dbReference>
<feature type="compositionally biased region" description="Acidic residues" evidence="3">
    <location>
        <begin position="267"/>
        <end position="321"/>
    </location>
</feature>
<dbReference type="EMBL" id="KQ434809">
    <property type="protein sequence ID" value="KZC06257.1"/>
    <property type="molecule type" value="Genomic_DNA"/>
</dbReference>
<feature type="domain" description="RRM" evidence="4">
    <location>
        <begin position="348"/>
        <end position="442"/>
    </location>
</feature>
<accession>A0A154P326</accession>
<evidence type="ECO:0000256" key="2">
    <source>
        <dbReference type="PROSITE-ProRule" id="PRU00176"/>
    </source>
</evidence>
<dbReference type="SMART" id="SM00360">
    <property type="entry name" value="RRM"/>
    <property type="match status" value="2"/>
</dbReference>
<dbReference type="InterPro" id="IPR034221">
    <property type="entry name" value="RBM34_RRM2"/>
</dbReference>
<feature type="compositionally biased region" description="Basic and acidic residues" evidence="3">
    <location>
        <begin position="1"/>
        <end position="11"/>
    </location>
</feature>
<dbReference type="AlphaFoldDB" id="A0A154P326"/>
<dbReference type="CDD" id="cd12394">
    <property type="entry name" value="RRM1_RBM34"/>
    <property type="match status" value="1"/>
</dbReference>
<dbReference type="CDD" id="cd12395">
    <property type="entry name" value="RRM2_RBM34"/>
    <property type="match status" value="1"/>
</dbReference>
<dbReference type="Gene3D" id="3.30.70.330">
    <property type="match status" value="2"/>
</dbReference>
<dbReference type="PROSITE" id="PS50102">
    <property type="entry name" value="RRM"/>
    <property type="match status" value="2"/>
</dbReference>
<dbReference type="SUPFAM" id="SSF54928">
    <property type="entry name" value="RNA-binding domain, RBD"/>
    <property type="match status" value="2"/>
</dbReference>
<protein>
    <submittedName>
        <fullName evidence="5">RNA-binding protein 34</fullName>
    </submittedName>
</protein>
<feature type="compositionally biased region" description="Acidic residues" evidence="3">
    <location>
        <begin position="211"/>
        <end position="251"/>
    </location>
</feature>
<feature type="compositionally biased region" description="Basic and acidic residues" evidence="3">
    <location>
        <begin position="560"/>
        <end position="578"/>
    </location>
</feature>
<dbReference type="InterPro" id="IPR012677">
    <property type="entry name" value="Nucleotide-bd_a/b_plait_sf"/>
</dbReference>
<evidence type="ECO:0000259" key="4">
    <source>
        <dbReference type="PROSITE" id="PS50102"/>
    </source>
</evidence>
<evidence type="ECO:0000313" key="5">
    <source>
        <dbReference type="EMBL" id="KZC06257.1"/>
    </source>
</evidence>
<feature type="domain" description="RRM" evidence="4">
    <location>
        <begin position="451"/>
        <end position="528"/>
    </location>
</feature>
<dbReference type="STRING" id="178035.A0A154P326"/>
<keyword evidence="1 2" id="KW-0694">RNA-binding</keyword>
<feature type="compositionally biased region" description="Basic and acidic residues" evidence="3">
    <location>
        <begin position="322"/>
        <end position="341"/>
    </location>
</feature>
<feature type="compositionally biased region" description="Acidic residues" evidence="3">
    <location>
        <begin position="162"/>
        <end position="178"/>
    </location>
</feature>
<feature type="region of interest" description="Disordered" evidence="3">
    <location>
        <begin position="527"/>
        <end position="625"/>
    </location>
</feature>
<keyword evidence="6" id="KW-1185">Reference proteome</keyword>
<feature type="compositionally biased region" description="Basic and acidic residues" evidence="3">
    <location>
        <begin position="538"/>
        <end position="553"/>
    </location>
</feature>
<organism evidence="5 6">
    <name type="scientific">Dufourea novaeangliae</name>
    <name type="common">Sweat bee</name>
    <dbReference type="NCBI Taxonomy" id="178035"/>
    <lineage>
        <taxon>Eukaryota</taxon>
        <taxon>Metazoa</taxon>
        <taxon>Ecdysozoa</taxon>
        <taxon>Arthropoda</taxon>
        <taxon>Hexapoda</taxon>
        <taxon>Insecta</taxon>
        <taxon>Pterygota</taxon>
        <taxon>Neoptera</taxon>
        <taxon>Endopterygota</taxon>
        <taxon>Hymenoptera</taxon>
        <taxon>Apocrita</taxon>
        <taxon>Aculeata</taxon>
        <taxon>Apoidea</taxon>
        <taxon>Anthophila</taxon>
        <taxon>Halictidae</taxon>
        <taxon>Rophitinae</taxon>
        <taxon>Dufourea</taxon>
    </lineage>
</organism>
<dbReference type="Proteomes" id="UP000076502">
    <property type="component" value="Unassembled WGS sequence"/>
</dbReference>
<feature type="compositionally biased region" description="Acidic residues" evidence="3">
    <location>
        <begin position="134"/>
        <end position="146"/>
    </location>
</feature>
<feature type="compositionally biased region" description="Polar residues" evidence="3">
    <location>
        <begin position="46"/>
        <end position="57"/>
    </location>
</feature>
<feature type="compositionally biased region" description="Basic and acidic residues" evidence="3">
    <location>
        <begin position="191"/>
        <end position="204"/>
    </location>
</feature>
<dbReference type="Pfam" id="PF00076">
    <property type="entry name" value="RRM_1"/>
    <property type="match status" value="3"/>
</dbReference>
<dbReference type="InterPro" id="IPR050886">
    <property type="entry name" value="RNA-binding_reg"/>
</dbReference>
<name>A0A154P326_DUFNO</name>
<dbReference type="InterPro" id="IPR000504">
    <property type="entry name" value="RRM_dom"/>
</dbReference>
<evidence type="ECO:0000256" key="3">
    <source>
        <dbReference type="SAM" id="MobiDB-lite"/>
    </source>
</evidence>
<dbReference type="InterPro" id="IPR035979">
    <property type="entry name" value="RBD_domain_sf"/>
</dbReference>
<sequence length="625" mass="70709">MVKVVSDENKDQTNNLLRTPKDGFIHKKKNEKFKQTPTGKVMLVNGSKTSNSSSNVKQQKRDKQKSTLPQKTSDQNKELKKKNPPKSDKKQQETSKNLKQKNEVQSEEDDSDSDEDINEGILLEEHNFMRESNGSEDEEDSDEAENKEENIVPNILGASLADDSDESDEDYTEDEEEVQINKGVKMFKGLKSKDESNDSSKDSSDNSGIESVDDDDEDSDQDLEANDNVEGEGEEDDNDDEESEDEDEDDGDKSMIALEALLGNSIVEDDESDEDFVETGEIEDDDDDDISDEDEEEEDDEDDEDEEDEEEEDDDEEEDISTVDRAKQNKNHNESLDSSLEELKEDKRTIFIGNLPKELTKKQLKKHFQKFGNIDTIRLRGIIGKSMKMSKRLAAIKKDIHPRLKSVFAYIKYNSEESAKAALSMNGKVIDGNYIRVDTAGKSDEKRDTKKSVFVGNLSFSVDDNTVRKHFKDCGDIESVRIIRDNKTGIGKGFGYVNFKTEDAAALALELNGTTILNREIRVKACSEQKKKGKRSHSKEEDENSFKKLKNNDEVPVSVRNKENATKRIKERGQKFDVKQTSPQQSSAFEGQKSDGKKKKKSNKLEKKKKLLAEKLAAKPKKPSN</sequence>
<reference evidence="5 6" key="1">
    <citation type="submission" date="2015-07" db="EMBL/GenBank/DDBJ databases">
        <title>The genome of Dufourea novaeangliae.</title>
        <authorList>
            <person name="Pan H."/>
            <person name="Kapheim K."/>
        </authorList>
    </citation>
    <scope>NUCLEOTIDE SEQUENCE [LARGE SCALE GENOMIC DNA]</scope>
    <source>
        <strain evidence="5">0120121106</strain>
        <tissue evidence="5">Whole body</tissue>
    </source>
</reference>
<gene>
    <name evidence="5" type="ORF">WN55_10166</name>
</gene>
<feature type="compositionally biased region" description="Polar residues" evidence="3">
    <location>
        <begin position="579"/>
        <end position="589"/>
    </location>
</feature>
<feature type="compositionally biased region" description="Acidic residues" evidence="3">
    <location>
        <begin position="105"/>
        <end position="118"/>
    </location>
</feature>
<dbReference type="GO" id="GO:0003723">
    <property type="term" value="F:RNA binding"/>
    <property type="evidence" value="ECO:0007669"/>
    <property type="project" value="UniProtKB-UniRule"/>
</dbReference>
<evidence type="ECO:0000256" key="1">
    <source>
        <dbReference type="ARBA" id="ARBA00022884"/>
    </source>
</evidence>
<dbReference type="OrthoDB" id="442677at2759"/>
<evidence type="ECO:0000313" key="6">
    <source>
        <dbReference type="Proteomes" id="UP000076502"/>
    </source>
</evidence>